<dbReference type="AlphaFoldDB" id="A0A422N2D5"/>
<keyword evidence="3" id="KW-1185">Reference proteome</keyword>
<evidence type="ECO:0000313" key="3">
    <source>
        <dbReference type="Proteomes" id="UP000284403"/>
    </source>
</evidence>
<name>A0A422N2D5_9TRYP</name>
<feature type="transmembrane region" description="Helical" evidence="1">
    <location>
        <begin position="197"/>
        <end position="216"/>
    </location>
</feature>
<sequence>APKESGRQCFSLPPPALLVSVASARQEVGSPTLAKKDSCFVYAYWCWFLAILATACAVCANIFPVFQKENELVTTKQTLWYNEVILPDGNETEQKVSKSLCGQYKLFFQVSEGTAVGAAGVGLIVVGIAVTQLFLHERICCFIYGVSLLIDLAFAASGVCVALLVYGYMKGYCQDDTALSPLYAPFKDQDYKFAESFYLICVACALFLISGFFHCCA</sequence>
<comment type="caution">
    <text evidence="2">The sequence shown here is derived from an EMBL/GenBank/DDBJ whole genome shotgun (WGS) entry which is preliminary data.</text>
</comment>
<organism evidence="2 3">
    <name type="scientific">Trypanosoma conorhini</name>
    <dbReference type="NCBI Taxonomy" id="83891"/>
    <lineage>
        <taxon>Eukaryota</taxon>
        <taxon>Discoba</taxon>
        <taxon>Euglenozoa</taxon>
        <taxon>Kinetoplastea</taxon>
        <taxon>Metakinetoplastina</taxon>
        <taxon>Trypanosomatida</taxon>
        <taxon>Trypanosomatidae</taxon>
        <taxon>Trypanosoma</taxon>
    </lineage>
</organism>
<protein>
    <recommendedName>
        <fullName evidence="4">Amastin-like protein</fullName>
    </recommendedName>
</protein>
<evidence type="ECO:0000256" key="1">
    <source>
        <dbReference type="SAM" id="Phobius"/>
    </source>
</evidence>
<dbReference type="OrthoDB" id="247213at2759"/>
<dbReference type="Proteomes" id="UP000284403">
    <property type="component" value="Unassembled WGS sequence"/>
</dbReference>
<dbReference type="RefSeq" id="XP_029224071.1">
    <property type="nucleotide sequence ID" value="XM_029375970.1"/>
</dbReference>
<feature type="non-terminal residue" evidence="2">
    <location>
        <position position="1"/>
    </location>
</feature>
<proteinExistence type="predicted"/>
<evidence type="ECO:0000313" key="2">
    <source>
        <dbReference type="EMBL" id="RNE99603.1"/>
    </source>
</evidence>
<feature type="transmembrane region" description="Helical" evidence="1">
    <location>
        <begin position="142"/>
        <end position="169"/>
    </location>
</feature>
<gene>
    <name evidence="2" type="ORF">Tco025E_09144</name>
</gene>
<keyword evidence="1" id="KW-1133">Transmembrane helix</keyword>
<keyword evidence="1" id="KW-0812">Transmembrane</keyword>
<evidence type="ECO:0008006" key="4">
    <source>
        <dbReference type="Google" id="ProtNLM"/>
    </source>
</evidence>
<reference evidence="2 3" key="1">
    <citation type="journal article" date="2018" name="BMC Genomics">
        <title>Genomic comparison of Trypanosoma conorhini and Trypanosoma rangeli to Trypanosoma cruzi strains of high and low virulence.</title>
        <authorList>
            <person name="Bradwell K.R."/>
            <person name="Koparde V.N."/>
            <person name="Matveyev A.V."/>
            <person name="Serrano M.G."/>
            <person name="Alves J.M."/>
            <person name="Parikh H."/>
            <person name="Huang B."/>
            <person name="Lee V."/>
            <person name="Espinosa-Alvarez O."/>
            <person name="Ortiz P.A."/>
            <person name="Costa-Martins A.G."/>
            <person name="Teixeira M.M."/>
            <person name="Buck G.A."/>
        </authorList>
    </citation>
    <scope>NUCLEOTIDE SEQUENCE [LARGE SCALE GENOMIC DNA]</scope>
    <source>
        <strain evidence="2 3">025E</strain>
    </source>
</reference>
<accession>A0A422N2D5</accession>
<dbReference type="GeneID" id="40322755"/>
<dbReference type="PANTHER" id="PTHR40741">
    <property type="entry name" value="AMASTIN-RELATED"/>
    <property type="match status" value="1"/>
</dbReference>
<dbReference type="EMBL" id="MKKU01000944">
    <property type="protein sequence ID" value="RNE99603.1"/>
    <property type="molecule type" value="Genomic_DNA"/>
</dbReference>
<feature type="transmembrane region" description="Helical" evidence="1">
    <location>
        <begin position="42"/>
        <end position="63"/>
    </location>
</feature>
<keyword evidence="1" id="KW-0472">Membrane</keyword>
<dbReference type="PANTHER" id="PTHR40741:SF1">
    <property type="entry name" value="AMASTIN"/>
    <property type="match status" value="1"/>
</dbReference>
<feature type="transmembrane region" description="Helical" evidence="1">
    <location>
        <begin position="115"/>
        <end position="135"/>
    </location>
</feature>